<protein>
    <recommendedName>
        <fullName evidence="7">BHLH domain-containing protein</fullName>
    </recommendedName>
</protein>
<keyword evidence="5" id="KW-0539">Nucleus</keyword>
<dbReference type="GO" id="GO:0000981">
    <property type="term" value="F:DNA-binding transcription factor activity, RNA polymerase II-specific"/>
    <property type="evidence" value="ECO:0007669"/>
    <property type="project" value="TreeGrafter"/>
</dbReference>
<dbReference type="SUPFAM" id="SSF47459">
    <property type="entry name" value="HLH, helix-loop-helix DNA-binding domain"/>
    <property type="match status" value="1"/>
</dbReference>
<proteinExistence type="predicted"/>
<reference evidence="8 9" key="1">
    <citation type="submission" date="2020-08" db="EMBL/GenBank/DDBJ databases">
        <authorList>
            <person name="Koutsovoulos G."/>
            <person name="Danchin GJ E."/>
        </authorList>
    </citation>
    <scope>NUCLEOTIDE SEQUENCE [LARGE SCALE GENOMIC DNA]</scope>
</reference>
<comment type="caution">
    <text evidence="8">The sequence shown here is derived from an EMBL/GenBank/DDBJ whole genome shotgun (WGS) entry which is preliminary data.</text>
</comment>
<dbReference type="EMBL" id="CAJEWN010000290">
    <property type="protein sequence ID" value="CAD2177076.1"/>
    <property type="molecule type" value="Genomic_DNA"/>
</dbReference>
<dbReference type="OrthoDB" id="10029128at2759"/>
<dbReference type="InterPro" id="IPR036638">
    <property type="entry name" value="HLH_DNA-bd_sf"/>
</dbReference>
<keyword evidence="4" id="KW-0804">Transcription</keyword>
<evidence type="ECO:0000259" key="7">
    <source>
        <dbReference type="PROSITE" id="PS50888"/>
    </source>
</evidence>
<dbReference type="PROSITE" id="PS50888">
    <property type="entry name" value="BHLH"/>
    <property type="match status" value="1"/>
</dbReference>
<accession>A0A6V7VQ12</accession>
<evidence type="ECO:0000256" key="3">
    <source>
        <dbReference type="ARBA" id="ARBA00023125"/>
    </source>
</evidence>
<evidence type="ECO:0000256" key="5">
    <source>
        <dbReference type="ARBA" id="ARBA00023242"/>
    </source>
</evidence>
<evidence type="ECO:0000313" key="9">
    <source>
        <dbReference type="Proteomes" id="UP000580250"/>
    </source>
</evidence>
<dbReference type="SMART" id="SM00353">
    <property type="entry name" value="HLH"/>
    <property type="match status" value="1"/>
</dbReference>
<name>A0A6V7VQ12_MELEN</name>
<evidence type="ECO:0000313" key="8">
    <source>
        <dbReference type="EMBL" id="CAD2177076.1"/>
    </source>
</evidence>
<dbReference type="AlphaFoldDB" id="A0A6V7VQ12"/>
<evidence type="ECO:0000256" key="1">
    <source>
        <dbReference type="ARBA" id="ARBA00004123"/>
    </source>
</evidence>
<dbReference type="CDD" id="cd11419">
    <property type="entry name" value="bHLHzip_TFAP4"/>
    <property type="match status" value="1"/>
</dbReference>
<keyword evidence="2" id="KW-0805">Transcription regulation</keyword>
<dbReference type="InterPro" id="IPR052207">
    <property type="entry name" value="Max-like/E-box_TFs"/>
</dbReference>
<evidence type="ECO:0000256" key="2">
    <source>
        <dbReference type="ARBA" id="ARBA00023015"/>
    </source>
</evidence>
<dbReference type="GO" id="GO:0005634">
    <property type="term" value="C:nucleus"/>
    <property type="evidence" value="ECO:0007669"/>
    <property type="project" value="UniProtKB-SubCell"/>
</dbReference>
<dbReference type="GO" id="GO:0000978">
    <property type="term" value="F:RNA polymerase II cis-regulatory region sequence-specific DNA binding"/>
    <property type="evidence" value="ECO:0007669"/>
    <property type="project" value="TreeGrafter"/>
</dbReference>
<feature type="region of interest" description="Disordered" evidence="6">
    <location>
        <begin position="190"/>
        <end position="210"/>
    </location>
</feature>
<sequence length="389" mass="43263">MVKTDDYMDNGLTTQTQKFEEHLLNEEIRKNENVHNHDWLTSPRSKSTGLPEYESDENQQKTASLDSGSHDDRRIRRQIANCNERRRMQSINAGFQSLRQLLPSKDGDKMSKASILAATADFIQNLLLERDKLLEENAESAAKRRKMNFGEQNGAPTLDECIKTIEELRILLQNETYLRMKYEKELFESKGKTSENNLNERTSPSSKGTISTSNLFCQQPVINNANNNNCVGMGNVSPQNDAVRMTNILSSPLFSIASTAGVSNAAVAAQQLIKAVVAAGKGINENTYNHPTSHLILEQQKRQQIPNNSSQLLISPNIKNDQQTGITNNLLDVTSPNSSGGGGGGGLNASLSISQRNLQVLFLIFLGRFRGKKIMKGCQSVYKEKKIFE</sequence>
<dbReference type="PANTHER" id="PTHR15741">
    <property type="entry name" value="BASIC HELIX-LOOP-HELIX ZIP TRANSCRIPTION FACTOR"/>
    <property type="match status" value="1"/>
</dbReference>
<feature type="compositionally biased region" description="Polar residues" evidence="6">
    <location>
        <begin position="194"/>
        <end position="210"/>
    </location>
</feature>
<evidence type="ECO:0000256" key="6">
    <source>
        <dbReference type="SAM" id="MobiDB-lite"/>
    </source>
</evidence>
<dbReference type="Proteomes" id="UP000580250">
    <property type="component" value="Unassembled WGS sequence"/>
</dbReference>
<gene>
    <name evidence="8" type="ORF">MENT_LOCUS28934</name>
</gene>
<organism evidence="8 9">
    <name type="scientific">Meloidogyne enterolobii</name>
    <name type="common">Root-knot nematode worm</name>
    <name type="synonym">Meloidogyne mayaguensis</name>
    <dbReference type="NCBI Taxonomy" id="390850"/>
    <lineage>
        <taxon>Eukaryota</taxon>
        <taxon>Metazoa</taxon>
        <taxon>Ecdysozoa</taxon>
        <taxon>Nematoda</taxon>
        <taxon>Chromadorea</taxon>
        <taxon>Rhabditida</taxon>
        <taxon>Tylenchina</taxon>
        <taxon>Tylenchomorpha</taxon>
        <taxon>Tylenchoidea</taxon>
        <taxon>Meloidogynidae</taxon>
        <taxon>Meloidogyninae</taxon>
        <taxon>Meloidogyne</taxon>
    </lineage>
</organism>
<dbReference type="Pfam" id="PF00010">
    <property type="entry name" value="HLH"/>
    <property type="match status" value="1"/>
</dbReference>
<dbReference type="PANTHER" id="PTHR15741:SF27">
    <property type="entry name" value="TRANSCRIPTION FACTOR AP-4"/>
    <property type="match status" value="1"/>
</dbReference>
<comment type="subcellular location">
    <subcellularLocation>
        <location evidence="1">Nucleus</location>
    </subcellularLocation>
</comment>
<feature type="region of interest" description="Disordered" evidence="6">
    <location>
        <begin position="34"/>
        <end position="74"/>
    </location>
</feature>
<keyword evidence="3" id="KW-0238">DNA-binding</keyword>
<dbReference type="InterPro" id="IPR011598">
    <property type="entry name" value="bHLH_dom"/>
</dbReference>
<feature type="domain" description="BHLH" evidence="7">
    <location>
        <begin position="75"/>
        <end position="126"/>
    </location>
</feature>
<evidence type="ECO:0000256" key="4">
    <source>
        <dbReference type="ARBA" id="ARBA00023163"/>
    </source>
</evidence>
<dbReference type="GO" id="GO:0046983">
    <property type="term" value="F:protein dimerization activity"/>
    <property type="evidence" value="ECO:0007669"/>
    <property type="project" value="InterPro"/>
</dbReference>
<dbReference type="Gene3D" id="4.10.280.10">
    <property type="entry name" value="Helix-loop-helix DNA-binding domain"/>
    <property type="match status" value="1"/>
</dbReference>